<dbReference type="PROSITE" id="PS50004">
    <property type="entry name" value="C2"/>
    <property type="match status" value="1"/>
</dbReference>
<feature type="transmembrane region" description="Helical" evidence="1">
    <location>
        <begin position="115"/>
        <end position="136"/>
    </location>
</feature>
<evidence type="ECO:0000256" key="1">
    <source>
        <dbReference type="SAM" id="Phobius"/>
    </source>
</evidence>
<evidence type="ECO:0000313" key="4">
    <source>
        <dbReference type="Proteomes" id="UP000807469"/>
    </source>
</evidence>
<dbReference type="OrthoDB" id="5427664at2759"/>
<feature type="domain" description="C2" evidence="2">
    <location>
        <begin position="320"/>
        <end position="464"/>
    </location>
</feature>
<gene>
    <name evidence="3" type="ORF">BDN70DRAFT_928653</name>
</gene>
<dbReference type="AlphaFoldDB" id="A0A9P5ZC91"/>
<protein>
    <recommendedName>
        <fullName evidence="2">C2 domain-containing protein</fullName>
    </recommendedName>
</protein>
<keyword evidence="1" id="KW-0472">Membrane</keyword>
<dbReference type="Proteomes" id="UP000807469">
    <property type="component" value="Unassembled WGS sequence"/>
</dbReference>
<dbReference type="InterPro" id="IPR035892">
    <property type="entry name" value="C2_domain_sf"/>
</dbReference>
<feature type="transmembrane region" description="Helical" evidence="1">
    <location>
        <begin position="278"/>
        <end position="300"/>
    </location>
</feature>
<feature type="transmembrane region" description="Helical" evidence="1">
    <location>
        <begin position="166"/>
        <end position="183"/>
    </location>
</feature>
<keyword evidence="1" id="KW-0812">Transmembrane</keyword>
<dbReference type="SUPFAM" id="SSF49562">
    <property type="entry name" value="C2 domain (Calcium/lipid-binding domain, CaLB)"/>
    <property type="match status" value="1"/>
</dbReference>
<reference evidence="3" key="1">
    <citation type="submission" date="2020-11" db="EMBL/GenBank/DDBJ databases">
        <authorList>
            <consortium name="DOE Joint Genome Institute"/>
            <person name="Ahrendt S."/>
            <person name="Riley R."/>
            <person name="Andreopoulos W."/>
            <person name="Labutti K."/>
            <person name="Pangilinan J."/>
            <person name="Ruiz-Duenas F.J."/>
            <person name="Barrasa J.M."/>
            <person name="Sanchez-Garcia M."/>
            <person name="Camarero S."/>
            <person name="Miyauchi S."/>
            <person name="Serrano A."/>
            <person name="Linde D."/>
            <person name="Babiker R."/>
            <person name="Drula E."/>
            <person name="Ayuso-Fernandez I."/>
            <person name="Pacheco R."/>
            <person name="Padilla G."/>
            <person name="Ferreira P."/>
            <person name="Barriuso J."/>
            <person name="Kellner H."/>
            <person name="Castanera R."/>
            <person name="Alfaro M."/>
            <person name="Ramirez L."/>
            <person name="Pisabarro A.G."/>
            <person name="Kuo A."/>
            <person name="Tritt A."/>
            <person name="Lipzen A."/>
            <person name="He G."/>
            <person name="Yan M."/>
            <person name="Ng V."/>
            <person name="Cullen D."/>
            <person name="Martin F."/>
            <person name="Rosso M.-N."/>
            <person name="Henrissat B."/>
            <person name="Hibbett D."/>
            <person name="Martinez A.T."/>
            <person name="Grigoriev I.V."/>
        </authorList>
    </citation>
    <scope>NUCLEOTIDE SEQUENCE</scope>
    <source>
        <strain evidence="3">CIRM-BRFM 674</strain>
    </source>
</reference>
<organism evidence="3 4">
    <name type="scientific">Pholiota conissans</name>
    <dbReference type="NCBI Taxonomy" id="109636"/>
    <lineage>
        <taxon>Eukaryota</taxon>
        <taxon>Fungi</taxon>
        <taxon>Dikarya</taxon>
        <taxon>Basidiomycota</taxon>
        <taxon>Agaricomycotina</taxon>
        <taxon>Agaricomycetes</taxon>
        <taxon>Agaricomycetidae</taxon>
        <taxon>Agaricales</taxon>
        <taxon>Agaricineae</taxon>
        <taxon>Strophariaceae</taxon>
        <taxon>Pholiota</taxon>
    </lineage>
</organism>
<name>A0A9P5ZC91_9AGAR</name>
<keyword evidence="1" id="KW-1133">Transmembrane helix</keyword>
<evidence type="ECO:0000313" key="3">
    <source>
        <dbReference type="EMBL" id="KAF9484050.1"/>
    </source>
</evidence>
<dbReference type="EMBL" id="MU155147">
    <property type="protein sequence ID" value="KAF9484050.1"/>
    <property type="molecule type" value="Genomic_DNA"/>
</dbReference>
<feature type="transmembrane region" description="Helical" evidence="1">
    <location>
        <begin position="306"/>
        <end position="325"/>
    </location>
</feature>
<dbReference type="InterPro" id="IPR000008">
    <property type="entry name" value="C2_dom"/>
</dbReference>
<sequence length="550" mass="61570">MANVTNGCPEGLSSNPDISGPGVRIALYLQSLLSVLLVRFSPRDAPGAYWSMTSTAFSLIISSIVTSVQNQITLLDAIVVVYVTLLPVLASAFGLSEIMTPALRKNSTRAMHSPLLIIANWVRSALTYSFAMYVWISAPTLGSGTPACNAATKLIFFGASLPALGSGRWLSLAIWSLATLLFLKRTLQGSTTIFYATRALFSTIASQKLLKPKRDPKREVRRETVTRKDFGTGEVSRTSRLYRPRQNFHELFKGLTSQILGWAPTGTGAWYRAYGKTILITFLAAWAIIMTELELLLNHVNVNKQWGFGQILPLLLTISPLFSLWESILARRSAGPYNKPRKLRFTISKGRGLQRPHCELDPYSREQIEQMKLKEDDIKRMRAPSPFAVVTINEEETFTTFEEYDTHDPDWNDQFDVEINDLATIAIRVFDRKCIDRDWPAFIGFTTIHPFTVMSNTQVESAEDSTPSGEVKLENIPLVRDDTTTSDTTISLTLSLDTSEEPTLLFVPPHAGHARETRVERRVALVKFGNKKTGRKKETVTHIYQMSNLV</sequence>
<comment type="caution">
    <text evidence="3">The sequence shown here is derived from an EMBL/GenBank/DDBJ whole genome shotgun (WGS) entry which is preliminary data.</text>
</comment>
<accession>A0A9P5ZC91</accession>
<evidence type="ECO:0000259" key="2">
    <source>
        <dbReference type="PROSITE" id="PS50004"/>
    </source>
</evidence>
<feature type="transmembrane region" description="Helical" evidence="1">
    <location>
        <begin position="74"/>
        <end position="95"/>
    </location>
</feature>
<dbReference type="Gene3D" id="2.60.40.150">
    <property type="entry name" value="C2 domain"/>
    <property type="match status" value="1"/>
</dbReference>
<proteinExistence type="predicted"/>
<feature type="transmembrane region" description="Helical" evidence="1">
    <location>
        <begin position="22"/>
        <end position="40"/>
    </location>
</feature>
<keyword evidence="4" id="KW-1185">Reference proteome</keyword>
<dbReference type="Pfam" id="PF00168">
    <property type="entry name" value="C2"/>
    <property type="match status" value="1"/>
</dbReference>
<feature type="transmembrane region" description="Helical" evidence="1">
    <location>
        <begin position="47"/>
        <end position="68"/>
    </location>
</feature>